<dbReference type="PANTHER" id="PTHR10794">
    <property type="entry name" value="ABHYDROLASE DOMAIN-CONTAINING PROTEIN"/>
    <property type="match status" value="1"/>
</dbReference>
<comment type="similarity">
    <text evidence="1">Belongs to the AB hydrolase superfamily. AB hydrolase 4 family.</text>
</comment>
<feature type="domain" description="AB hydrolase-1" evidence="9">
    <location>
        <begin position="122"/>
        <end position="364"/>
    </location>
</feature>
<keyword evidence="2" id="KW-0808">Transferase</keyword>
<comment type="caution">
    <text evidence="10">The sequence shown here is derived from an EMBL/GenBank/DDBJ whole genome shotgun (WGS) entry which is preliminary data.</text>
</comment>
<dbReference type="InterPro" id="IPR050960">
    <property type="entry name" value="AB_hydrolase_4_sf"/>
</dbReference>
<dbReference type="GO" id="GO:0004026">
    <property type="term" value="F:alcohol O-acetyltransferase activity"/>
    <property type="evidence" value="ECO:0007669"/>
    <property type="project" value="UniProtKB-EC"/>
</dbReference>
<dbReference type="Gene3D" id="3.40.50.1820">
    <property type="entry name" value="alpha/beta hydrolase"/>
    <property type="match status" value="1"/>
</dbReference>
<dbReference type="EC" id="2.3.1.84" evidence="6"/>
<evidence type="ECO:0000259" key="9">
    <source>
        <dbReference type="Pfam" id="PF00561"/>
    </source>
</evidence>
<dbReference type="InterPro" id="IPR029058">
    <property type="entry name" value="AB_hydrolase_fold"/>
</dbReference>
<feature type="active site" description="Charge relay system" evidence="8">
    <location>
        <position position="333"/>
    </location>
</feature>
<dbReference type="GO" id="GO:0008126">
    <property type="term" value="F:acetylesterase activity"/>
    <property type="evidence" value="ECO:0007669"/>
    <property type="project" value="TreeGrafter"/>
</dbReference>
<evidence type="ECO:0000313" key="11">
    <source>
        <dbReference type="Proteomes" id="UP001174934"/>
    </source>
</evidence>
<organism evidence="10 11">
    <name type="scientific">Bombardia bombarda</name>
    <dbReference type="NCBI Taxonomy" id="252184"/>
    <lineage>
        <taxon>Eukaryota</taxon>
        <taxon>Fungi</taxon>
        <taxon>Dikarya</taxon>
        <taxon>Ascomycota</taxon>
        <taxon>Pezizomycotina</taxon>
        <taxon>Sordariomycetes</taxon>
        <taxon>Sordariomycetidae</taxon>
        <taxon>Sordariales</taxon>
        <taxon>Lasiosphaeriaceae</taxon>
        <taxon>Bombardia</taxon>
    </lineage>
</organism>
<evidence type="ECO:0000256" key="5">
    <source>
        <dbReference type="ARBA" id="ARBA00054277"/>
    </source>
</evidence>
<evidence type="ECO:0000256" key="8">
    <source>
        <dbReference type="PIRSR" id="PIRSR005211-1"/>
    </source>
</evidence>
<evidence type="ECO:0000256" key="3">
    <source>
        <dbReference type="ARBA" id="ARBA00022801"/>
    </source>
</evidence>
<dbReference type="AlphaFoldDB" id="A0AA40CFL5"/>
<comment type="catalytic activity">
    <reaction evidence="4">
        <text>an aliphatic alcohol + acetyl-CoA = an acetyl ester + CoA</text>
        <dbReference type="Rhea" id="RHEA:17229"/>
        <dbReference type="ChEBI" id="CHEBI:2571"/>
        <dbReference type="ChEBI" id="CHEBI:47622"/>
        <dbReference type="ChEBI" id="CHEBI:57287"/>
        <dbReference type="ChEBI" id="CHEBI:57288"/>
        <dbReference type="EC" id="2.3.1.84"/>
    </reaction>
</comment>
<dbReference type="GO" id="GO:0047372">
    <property type="term" value="F:monoacylglycerol lipase activity"/>
    <property type="evidence" value="ECO:0007669"/>
    <property type="project" value="TreeGrafter"/>
</dbReference>
<evidence type="ECO:0000256" key="7">
    <source>
        <dbReference type="ARBA" id="ARBA00080774"/>
    </source>
</evidence>
<feature type="active site" description="Charge relay system" evidence="8">
    <location>
        <position position="204"/>
    </location>
</feature>
<keyword evidence="3 10" id="KW-0378">Hydrolase</keyword>
<evidence type="ECO:0000256" key="2">
    <source>
        <dbReference type="ARBA" id="ARBA00022679"/>
    </source>
</evidence>
<keyword evidence="11" id="KW-1185">Reference proteome</keyword>
<sequence length="424" mass="47442">MDWFGRARIAFTHAASPLALLRKDGTSTDLLKICEQATPPCQLNPLLFNGHVQTMWTAVKDHGPQIYYRRRIFDAELKPYTGTFAVDFVVKPHEDADPSLPPRTGYFAQNDFAKISSDDSRPMLIMLHGLSGGSHEVYLRHVIVPLITNGGGWEICVVNARGCANSAVTSGILFNARATWDVRQVVKWAKETFPNRPLFAIGFSLGANILTNYIGEEGADCVLKGAISVGNPFDLEISNKILQKSLLGKHVYQRVMGSNVKRLLNDHKEAFLKYPHINVEKLEQTTYLYEFDREFQTACWGYPTENAYYRDASSADAVLAIKIPFFAISAEDDPIAVRDAIPYQEFKHNPNTVLCTTSLGGHLSWFELGGGRWFAHPISNFLNYMATEIDLETVKPSASDKASDDDDFSTRFNPVRRKLLIRGG</sequence>
<evidence type="ECO:0000256" key="6">
    <source>
        <dbReference type="ARBA" id="ARBA00066969"/>
    </source>
</evidence>
<dbReference type="SUPFAM" id="SSF53474">
    <property type="entry name" value="alpha/beta-Hydrolases"/>
    <property type="match status" value="1"/>
</dbReference>
<reference evidence="10" key="1">
    <citation type="submission" date="2023-06" db="EMBL/GenBank/DDBJ databases">
        <title>Genome-scale phylogeny and comparative genomics of the fungal order Sordariales.</title>
        <authorList>
            <consortium name="Lawrence Berkeley National Laboratory"/>
            <person name="Hensen N."/>
            <person name="Bonometti L."/>
            <person name="Westerberg I."/>
            <person name="Brannstrom I.O."/>
            <person name="Guillou S."/>
            <person name="Cros-Aarteil S."/>
            <person name="Calhoun S."/>
            <person name="Haridas S."/>
            <person name="Kuo A."/>
            <person name="Mondo S."/>
            <person name="Pangilinan J."/>
            <person name="Riley R."/>
            <person name="LaButti K."/>
            <person name="Andreopoulos B."/>
            <person name="Lipzen A."/>
            <person name="Chen C."/>
            <person name="Yanf M."/>
            <person name="Daum C."/>
            <person name="Ng V."/>
            <person name="Clum A."/>
            <person name="Steindorff A."/>
            <person name="Ohm R."/>
            <person name="Martin F."/>
            <person name="Silar P."/>
            <person name="Natvig D."/>
            <person name="Lalanne C."/>
            <person name="Gautier V."/>
            <person name="Ament-velasquez S.L."/>
            <person name="Kruys A."/>
            <person name="Hutchinson M.I."/>
            <person name="Powell A.J."/>
            <person name="Barry K."/>
            <person name="Miller A.N."/>
            <person name="Grigoriev I.V."/>
            <person name="Debuchy R."/>
            <person name="Gladieux P."/>
            <person name="Thoren M.H."/>
            <person name="Johannesson H."/>
        </authorList>
    </citation>
    <scope>NUCLEOTIDE SEQUENCE</scope>
    <source>
        <strain evidence="10">SMH3391-2</strain>
    </source>
</reference>
<feature type="active site" description="Charge relay system" evidence="8">
    <location>
        <position position="362"/>
    </location>
</feature>
<evidence type="ECO:0000256" key="4">
    <source>
        <dbReference type="ARBA" id="ARBA00050620"/>
    </source>
</evidence>
<dbReference type="InterPro" id="IPR000073">
    <property type="entry name" value="AB_hydrolase_1"/>
</dbReference>
<dbReference type="InterPro" id="IPR012020">
    <property type="entry name" value="ABHD4"/>
</dbReference>
<dbReference type="EMBL" id="JAULSR010000001">
    <property type="protein sequence ID" value="KAK0635524.1"/>
    <property type="molecule type" value="Genomic_DNA"/>
</dbReference>
<dbReference type="FunFam" id="3.40.50.1820:FF:000137">
    <property type="entry name" value="EEB1p Acyl-coenzymeA:ethanol O-acyltransferase"/>
    <property type="match status" value="1"/>
</dbReference>
<name>A0AA40CFL5_9PEZI</name>
<dbReference type="GO" id="GO:0051793">
    <property type="term" value="P:medium-chain fatty acid catabolic process"/>
    <property type="evidence" value="ECO:0007669"/>
    <property type="project" value="UniProtKB-ARBA"/>
</dbReference>
<accession>A0AA40CFL5</accession>
<protein>
    <recommendedName>
        <fullName evidence="6">alcohol O-acetyltransferase</fullName>
        <ecNumber evidence="6">2.3.1.84</ecNumber>
    </recommendedName>
    <alternativeName>
        <fullName evidence="7">Alcohol O-acetyltransferase</fullName>
    </alternativeName>
</protein>
<evidence type="ECO:0000256" key="1">
    <source>
        <dbReference type="ARBA" id="ARBA00010884"/>
    </source>
</evidence>
<proteinExistence type="inferred from homology"/>
<dbReference type="PIRSF" id="PIRSF005211">
    <property type="entry name" value="Ab_hydro_YheT"/>
    <property type="match status" value="1"/>
</dbReference>
<dbReference type="PANTHER" id="PTHR10794:SF63">
    <property type="entry name" value="ALPHA_BETA HYDROLASE 1, ISOFORM A"/>
    <property type="match status" value="1"/>
</dbReference>
<dbReference type="Proteomes" id="UP001174934">
    <property type="component" value="Unassembled WGS sequence"/>
</dbReference>
<dbReference type="GO" id="GO:0051792">
    <property type="term" value="P:medium-chain fatty acid biosynthetic process"/>
    <property type="evidence" value="ECO:0007669"/>
    <property type="project" value="TreeGrafter"/>
</dbReference>
<dbReference type="Pfam" id="PF00561">
    <property type="entry name" value="Abhydrolase_1"/>
    <property type="match status" value="1"/>
</dbReference>
<comment type="function">
    <text evidence="5">Displays enzymatic activity both for medium-chain fatty acid (MCFA) ethyl ester synthesis and hydrolysis (esterase activity). MCFA are toxic for yeast and this enzyme could thus be involved in their detoxification by esterification.</text>
</comment>
<evidence type="ECO:0000313" key="10">
    <source>
        <dbReference type="EMBL" id="KAK0635524.1"/>
    </source>
</evidence>
<gene>
    <name evidence="10" type="ORF">B0T17DRAFT_46833</name>
</gene>